<keyword evidence="2" id="KW-0547">Nucleotide-binding</keyword>
<dbReference type="Pfam" id="PF22944">
    <property type="entry name" value="DGKD_4H"/>
    <property type="match status" value="1"/>
</dbReference>
<dbReference type="SMART" id="SM00045">
    <property type="entry name" value="DAGKa"/>
    <property type="match status" value="1"/>
</dbReference>
<dbReference type="GO" id="GO:0007200">
    <property type="term" value="P:phospholipase C-activating G protein-coupled receptor signaling pathway"/>
    <property type="evidence" value="ECO:0007669"/>
    <property type="project" value="InterPro"/>
</dbReference>
<dbReference type="PANTHER" id="PTHR11255:SF109">
    <property type="entry name" value="DIACYLGLYCEROL KINASE ETA"/>
    <property type="match status" value="1"/>
</dbReference>
<dbReference type="OrthoDB" id="196165at2759"/>
<sequence>MWYGVLGGKELLHQTYKNLEQRVHLECDGKQIPLPPLQGIVVLNINSYGGGSNFWGGTKEDDLFCAPAFDDRILEVVAVYGTVQMAASRVINLQHHRIAQCRSVKIVIKGEEGVPVQVDGEAWIQSPGYIRIVHKNQTQVLCRNRQMESTVRTWHDKRSSGRSIPLSPLSDEETQLLGNFTEVVLNLIRNIKVAAISISAVEEDLLPISIQVANYVEKLYPGGKLLEGNNTRQVITDLVIAVRHLMQEVSTFVREKKDSLEPGSHLEEKLTYAASHMEKELRNCSENQGWVYFHSEEEVNRLAVSLPSFNWCSFCKS</sequence>
<dbReference type="GO" id="GO:0005524">
    <property type="term" value="F:ATP binding"/>
    <property type="evidence" value="ECO:0007669"/>
    <property type="project" value="UniProtKB-KW"/>
</dbReference>
<dbReference type="AlphaFoldDB" id="A0A2L2YPZ4"/>
<dbReference type="Gene3D" id="2.60.200.40">
    <property type="match status" value="1"/>
</dbReference>
<dbReference type="GO" id="GO:0005886">
    <property type="term" value="C:plasma membrane"/>
    <property type="evidence" value="ECO:0007669"/>
    <property type="project" value="TreeGrafter"/>
</dbReference>
<dbReference type="GO" id="GO:0004143">
    <property type="term" value="F:ATP-dependent diacylglycerol kinase activity"/>
    <property type="evidence" value="ECO:0007669"/>
    <property type="project" value="InterPro"/>
</dbReference>
<reference evidence="6" key="1">
    <citation type="journal article" date="2016" name="Mol. Ecol. Resour.">
        <title>Evaluation of the impact of RNA preservation methods of spiders for de novo transcriptome assembly.</title>
        <authorList>
            <person name="Kono N."/>
            <person name="Nakamura H."/>
            <person name="Ito Y."/>
            <person name="Tomita M."/>
            <person name="Arakawa K."/>
        </authorList>
    </citation>
    <scope>NUCLEOTIDE SEQUENCE</scope>
    <source>
        <tissue evidence="6">Whole body</tissue>
    </source>
</reference>
<name>A0A2L2YPZ4_PARTP</name>
<dbReference type="SUPFAM" id="SSF111331">
    <property type="entry name" value="NAD kinase/diacylglycerol kinase-like"/>
    <property type="match status" value="1"/>
</dbReference>
<dbReference type="FunFam" id="2.60.200.40:FF:000038">
    <property type="entry name" value="Diacylglycerol kinase, delta"/>
    <property type="match status" value="1"/>
</dbReference>
<keyword evidence="4" id="KW-0067">ATP-binding</keyword>
<dbReference type="Pfam" id="PF00609">
    <property type="entry name" value="DAGK_acc"/>
    <property type="match status" value="1"/>
</dbReference>
<organism evidence="6">
    <name type="scientific">Parasteatoda tepidariorum</name>
    <name type="common">Common house spider</name>
    <name type="synonym">Achaearanea tepidariorum</name>
    <dbReference type="NCBI Taxonomy" id="114398"/>
    <lineage>
        <taxon>Eukaryota</taxon>
        <taxon>Metazoa</taxon>
        <taxon>Ecdysozoa</taxon>
        <taxon>Arthropoda</taxon>
        <taxon>Chelicerata</taxon>
        <taxon>Arachnida</taxon>
        <taxon>Araneae</taxon>
        <taxon>Araneomorphae</taxon>
        <taxon>Entelegynae</taxon>
        <taxon>Araneoidea</taxon>
        <taxon>Theridiidae</taxon>
        <taxon>Parasteatoda</taxon>
    </lineage>
</organism>
<evidence type="ECO:0000259" key="5">
    <source>
        <dbReference type="SMART" id="SM00045"/>
    </source>
</evidence>
<evidence type="ECO:0000256" key="1">
    <source>
        <dbReference type="ARBA" id="ARBA00022679"/>
    </source>
</evidence>
<dbReference type="InterPro" id="IPR037607">
    <property type="entry name" value="DGK"/>
</dbReference>
<evidence type="ECO:0000313" key="6">
    <source>
        <dbReference type="EMBL" id="LAA10163.1"/>
    </source>
</evidence>
<proteinExistence type="evidence at transcript level"/>
<dbReference type="PANTHER" id="PTHR11255">
    <property type="entry name" value="DIACYLGLYCEROL KINASE"/>
    <property type="match status" value="1"/>
</dbReference>
<evidence type="ECO:0000256" key="2">
    <source>
        <dbReference type="ARBA" id="ARBA00022741"/>
    </source>
</evidence>
<keyword evidence="3 6" id="KW-0418">Kinase</keyword>
<dbReference type="EMBL" id="IAAA01041206">
    <property type="protein sequence ID" value="LAA10163.1"/>
    <property type="molecule type" value="mRNA"/>
</dbReference>
<accession>A0A2L2YPZ4</accession>
<evidence type="ECO:0000256" key="4">
    <source>
        <dbReference type="ARBA" id="ARBA00022840"/>
    </source>
</evidence>
<dbReference type="InterPro" id="IPR054474">
    <property type="entry name" value="DGKD_4H"/>
</dbReference>
<evidence type="ECO:0000256" key="3">
    <source>
        <dbReference type="ARBA" id="ARBA00022777"/>
    </source>
</evidence>
<feature type="domain" description="Diacylglycerol kinase accessory" evidence="5">
    <location>
        <begin position="1"/>
        <end position="122"/>
    </location>
</feature>
<protein>
    <submittedName>
        <fullName evidence="6">Diacylglycerol kinase eta</fullName>
    </submittedName>
</protein>
<keyword evidence="1" id="KW-0808">Transferase</keyword>
<dbReference type="InterPro" id="IPR016064">
    <property type="entry name" value="NAD/diacylglycerol_kinase_sf"/>
</dbReference>
<dbReference type="InterPro" id="IPR000756">
    <property type="entry name" value="Diacylglycerol_kin_accessory"/>
</dbReference>